<dbReference type="InterPro" id="IPR050104">
    <property type="entry name" value="FMN-dep_NADH:Q_OxRdtase_AzoR1"/>
</dbReference>
<dbReference type="SUPFAM" id="SSF52218">
    <property type="entry name" value="Flavoproteins"/>
    <property type="match status" value="1"/>
</dbReference>
<dbReference type="EC" id="1.6.5.-" evidence="6"/>
<evidence type="ECO:0000256" key="6">
    <source>
        <dbReference type="HAMAP-Rule" id="MF_01216"/>
    </source>
</evidence>
<dbReference type="PANTHER" id="PTHR43741">
    <property type="entry name" value="FMN-DEPENDENT NADH-AZOREDUCTASE 1"/>
    <property type="match status" value="1"/>
</dbReference>
<comment type="similarity">
    <text evidence="6">Belongs to the azoreductase type 1 family.</text>
</comment>
<comment type="function">
    <text evidence="6">Also exhibits azoreductase activity. Catalyzes the reductive cleavage of the azo bond in aromatic azo compounds to the corresponding amines.</text>
</comment>
<evidence type="ECO:0000313" key="8">
    <source>
        <dbReference type="EMBL" id="PCF54405.1"/>
    </source>
</evidence>
<keyword evidence="2 6" id="KW-0288">FMN</keyword>
<dbReference type="GO" id="GO:0009055">
    <property type="term" value="F:electron transfer activity"/>
    <property type="evidence" value="ECO:0007669"/>
    <property type="project" value="UniProtKB-UniRule"/>
</dbReference>
<sequence length="212" mass="24447">MKTLIINAHPSFNNKDSFANQMQAMFLKKYNDEFPNDTPDILNLYEIELPRIETAQLLNVWNKQSAGETLTAEEQRVAQVTAALLSQFKSHQRMVIISPLHNFNITSRLKDYIDNILIARQTFKYTSDGSVGLMTDNYKALYIQASGSIYTNEDRYQPLDFAPQYLKAMFKEIMAFDDFYIVRAQGTAKLSKEAVLQQAQHDLEEVFEAFYS</sequence>
<reference evidence="8 9" key="1">
    <citation type="journal article" date="2017" name="PLoS ONE">
        <title>Development of a real-time PCR for detection of Staphylococcus pseudintermedius using a novel automated comparison of whole-genome sequences.</title>
        <authorList>
            <person name="Verstappen K.M."/>
            <person name="Huijbregts L."/>
            <person name="Spaninks M."/>
            <person name="Wagenaar J.A."/>
            <person name="Fluit A.C."/>
            <person name="Duim B."/>
        </authorList>
    </citation>
    <scope>NUCLEOTIDE SEQUENCE [LARGE SCALE GENOMIC DNA]</scope>
    <source>
        <strain evidence="8 9">215070706401-1</strain>
    </source>
</reference>
<dbReference type="EC" id="1.7.1.17" evidence="6"/>
<evidence type="ECO:0000256" key="3">
    <source>
        <dbReference type="ARBA" id="ARBA00023002"/>
    </source>
</evidence>
<evidence type="ECO:0000256" key="1">
    <source>
        <dbReference type="ARBA" id="ARBA00022630"/>
    </source>
</evidence>
<gene>
    <name evidence="6" type="primary">azoR</name>
    <name evidence="8" type="ORF">B5C08_09960</name>
</gene>
<accession>A0A2A4GVY2</accession>
<dbReference type="HAMAP" id="MF_01216">
    <property type="entry name" value="Azoreductase_type1"/>
    <property type="match status" value="1"/>
</dbReference>
<dbReference type="AlphaFoldDB" id="A0A2A4GVY2"/>
<dbReference type="Pfam" id="PF02525">
    <property type="entry name" value="Flavodoxin_2"/>
    <property type="match status" value="1"/>
</dbReference>
<comment type="caution">
    <text evidence="8">The sequence shown here is derived from an EMBL/GenBank/DDBJ whole genome shotgun (WGS) entry which is preliminary data.</text>
</comment>
<comment type="cofactor">
    <cofactor evidence="6">
        <name>FMN</name>
        <dbReference type="ChEBI" id="CHEBI:58210"/>
    </cofactor>
    <text evidence="6">Binds 1 FMN per subunit.</text>
</comment>
<keyword evidence="1 6" id="KW-0285">Flavoprotein</keyword>
<dbReference type="Gene3D" id="3.40.50.360">
    <property type="match status" value="1"/>
</dbReference>
<dbReference type="InterPro" id="IPR029039">
    <property type="entry name" value="Flavoprotein-like_sf"/>
</dbReference>
<evidence type="ECO:0000259" key="7">
    <source>
        <dbReference type="Pfam" id="PF02525"/>
    </source>
</evidence>
<organism evidence="8 9">
    <name type="scientific">Staphylococcus delphini</name>
    <dbReference type="NCBI Taxonomy" id="53344"/>
    <lineage>
        <taxon>Bacteria</taxon>
        <taxon>Bacillati</taxon>
        <taxon>Bacillota</taxon>
        <taxon>Bacilli</taxon>
        <taxon>Bacillales</taxon>
        <taxon>Staphylococcaceae</taxon>
        <taxon>Staphylococcus</taxon>
        <taxon>Staphylococcus intermedius group</taxon>
    </lineage>
</organism>
<dbReference type="Proteomes" id="UP000218335">
    <property type="component" value="Unassembled WGS sequence"/>
</dbReference>
<dbReference type="PANTHER" id="PTHR43741:SF4">
    <property type="entry name" value="FMN-DEPENDENT NADH:QUINONE OXIDOREDUCTASE"/>
    <property type="match status" value="1"/>
</dbReference>
<dbReference type="RefSeq" id="WP_096591594.1">
    <property type="nucleotide sequence ID" value="NZ_MWRM01000008.1"/>
</dbReference>
<evidence type="ECO:0000256" key="2">
    <source>
        <dbReference type="ARBA" id="ARBA00022643"/>
    </source>
</evidence>
<evidence type="ECO:0000256" key="4">
    <source>
        <dbReference type="ARBA" id="ARBA00023027"/>
    </source>
</evidence>
<comment type="catalytic activity">
    <reaction evidence="6">
        <text>2 a quinone + NADH + H(+) = 2 a 1,4-benzosemiquinone + NAD(+)</text>
        <dbReference type="Rhea" id="RHEA:65952"/>
        <dbReference type="ChEBI" id="CHEBI:15378"/>
        <dbReference type="ChEBI" id="CHEBI:57540"/>
        <dbReference type="ChEBI" id="CHEBI:57945"/>
        <dbReference type="ChEBI" id="CHEBI:132124"/>
        <dbReference type="ChEBI" id="CHEBI:134225"/>
    </reaction>
</comment>
<dbReference type="InterPro" id="IPR023048">
    <property type="entry name" value="NADH:quinone_OxRdtase_FMN_depd"/>
</dbReference>
<keyword evidence="3 6" id="KW-0560">Oxidoreductase</keyword>
<dbReference type="EMBL" id="MWUU01000013">
    <property type="protein sequence ID" value="PCF54405.1"/>
    <property type="molecule type" value="Genomic_DNA"/>
</dbReference>
<name>A0A2A4GVY2_9STAP</name>
<dbReference type="GO" id="GO:0010181">
    <property type="term" value="F:FMN binding"/>
    <property type="evidence" value="ECO:0007669"/>
    <property type="project" value="UniProtKB-UniRule"/>
</dbReference>
<proteinExistence type="inferred from homology"/>
<protein>
    <recommendedName>
        <fullName evidence="6">FMN dependent NADH:quinone oxidoreductase</fullName>
        <ecNumber evidence="6">1.6.5.-</ecNumber>
    </recommendedName>
    <alternativeName>
        <fullName evidence="6">Azo-dye reductase</fullName>
    </alternativeName>
    <alternativeName>
        <fullName evidence="6">FMN-dependent NADH-azo compound oxidoreductase</fullName>
    </alternativeName>
    <alternativeName>
        <fullName evidence="6">FMN-dependent NADH-azoreductase</fullName>
        <ecNumber evidence="6">1.7.1.17</ecNumber>
    </alternativeName>
</protein>
<comment type="subunit">
    <text evidence="6">Homodimer.</text>
</comment>
<comment type="function">
    <text evidence="6">Quinone reductase that provides resistance to thiol-specific stress caused by electrophilic quinones.</text>
</comment>
<dbReference type="GO" id="GO:0016652">
    <property type="term" value="F:oxidoreductase activity, acting on NAD(P)H as acceptor"/>
    <property type="evidence" value="ECO:0007669"/>
    <property type="project" value="UniProtKB-UniRule"/>
</dbReference>
<comment type="caution">
    <text evidence="6">Lacks conserved residue(s) required for the propagation of feature annotation.</text>
</comment>
<dbReference type="InterPro" id="IPR003680">
    <property type="entry name" value="Flavodoxin_fold"/>
</dbReference>
<feature type="domain" description="Flavodoxin-like fold" evidence="7">
    <location>
        <begin position="1"/>
        <end position="205"/>
    </location>
</feature>
<evidence type="ECO:0000256" key="5">
    <source>
        <dbReference type="ARBA" id="ARBA00048542"/>
    </source>
</evidence>
<keyword evidence="4 6" id="KW-0520">NAD</keyword>
<evidence type="ECO:0000313" key="9">
    <source>
        <dbReference type="Proteomes" id="UP000218335"/>
    </source>
</evidence>
<comment type="catalytic activity">
    <reaction evidence="5">
        <text>N,N-dimethyl-1,4-phenylenediamine + anthranilate + 2 NAD(+) = 2-(4-dimethylaminophenyl)diazenylbenzoate + 2 NADH + 2 H(+)</text>
        <dbReference type="Rhea" id="RHEA:55872"/>
        <dbReference type="ChEBI" id="CHEBI:15378"/>
        <dbReference type="ChEBI" id="CHEBI:15783"/>
        <dbReference type="ChEBI" id="CHEBI:16567"/>
        <dbReference type="ChEBI" id="CHEBI:57540"/>
        <dbReference type="ChEBI" id="CHEBI:57945"/>
        <dbReference type="ChEBI" id="CHEBI:71579"/>
        <dbReference type="EC" id="1.7.1.17"/>
    </reaction>
    <physiologicalReaction direction="right-to-left" evidence="5">
        <dbReference type="Rhea" id="RHEA:55874"/>
    </physiologicalReaction>
</comment>
<dbReference type="GO" id="GO:0016655">
    <property type="term" value="F:oxidoreductase activity, acting on NAD(P)H, quinone or similar compound as acceptor"/>
    <property type="evidence" value="ECO:0007669"/>
    <property type="project" value="InterPro"/>
</dbReference>